<dbReference type="Proteomes" id="UP000075666">
    <property type="component" value="Unassembled WGS sequence"/>
</dbReference>
<name>A0A150KLL1_9BACI</name>
<organism evidence="1 2">
    <name type="scientific">Heyndrickxia sporothermodurans</name>
    <dbReference type="NCBI Taxonomy" id="46224"/>
    <lineage>
        <taxon>Bacteria</taxon>
        <taxon>Bacillati</taxon>
        <taxon>Bacillota</taxon>
        <taxon>Bacilli</taxon>
        <taxon>Bacillales</taxon>
        <taxon>Bacillaceae</taxon>
        <taxon>Heyndrickxia</taxon>
    </lineage>
</organism>
<dbReference type="STRING" id="46224.B4102_3604"/>
<reference evidence="1 2" key="1">
    <citation type="submission" date="2016-01" db="EMBL/GenBank/DDBJ databases">
        <title>Genome Sequences of Twelve Sporeforming Bacillus Species Isolated from Foods.</title>
        <authorList>
            <person name="Berendsen E.M."/>
            <person name="Wells-Bennik M.H."/>
            <person name="Krawcyk A.O."/>
            <person name="De Jong A."/>
            <person name="Holsappel S."/>
            <person name="Eijlander R.T."/>
            <person name="Kuipers O.P."/>
        </authorList>
    </citation>
    <scope>NUCLEOTIDE SEQUENCE [LARGE SCALE GENOMIC DNA]</scope>
    <source>
        <strain evidence="1 2">B4102</strain>
    </source>
</reference>
<sequence length="44" mass="4976">MKIKAYVDRYKWNVPVTEIDFKNGEVEVDLTDGNGDTRAIETSG</sequence>
<proteinExistence type="predicted"/>
<keyword evidence="2" id="KW-1185">Reference proteome</keyword>
<gene>
    <name evidence="1" type="ORF">B4102_3604</name>
</gene>
<accession>A0A150KLL1</accession>
<dbReference type="AlphaFoldDB" id="A0A150KLL1"/>
<evidence type="ECO:0000313" key="1">
    <source>
        <dbReference type="EMBL" id="KYC94383.1"/>
    </source>
</evidence>
<dbReference type="EMBL" id="LQYN01000101">
    <property type="protein sequence ID" value="KYC94383.1"/>
    <property type="molecule type" value="Genomic_DNA"/>
</dbReference>
<evidence type="ECO:0000313" key="2">
    <source>
        <dbReference type="Proteomes" id="UP000075666"/>
    </source>
</evidence>
<protein>
    <submittedName>
        <fullName evidence="1">Uncharacterized protein</fullName>
    </submittedName>
</protein>
<dbReference type="RefSeq" id="WP_268766478.1">
    <property type="nucleotide sequence ID" value="NZ_LQYN01000101.1"/>
</dbReference>
<comment type="caution">
    <text evidence="1">The sequence shown here is derived from an EMBL/GenBank/DDBJ whole genome shotgun (WGS) entry which is preliminary data.</text>
</comment>
<dbReference type="PATRIC" id="fig|46224.3.peg.283"/>